<evidence type="ECO:0000313" key="2">
    <source>
        <dbReference type="Proteomes" id="UP001283361"/>
    </source>
</evidence>
<comment type="caution">
    <text evidence="1">The sequence shown here is derived from an EMBL/GenBank/DDBJ whole genome shotgun (WGS) entry which is preliminary data.</text>
</comment>
<name>A0AAE1CXU6_9GAST</name>
<dbReference type="EMBL" id="JAWDGP010006345">
    <property type="protein sequence ID" value="KAK3742656.1"/>
    <property type="molecule type" value="Genomic_DNA"/>
</dbReference>
<reference evidence="1" key="1">
    <citation type="journal article" date="2023" name="G3 (Bethesda)">
        <title>A reference genome for the long-term kleptoplast-retaining sea slug Elysia crispata morphotype clarki.</title>
        <authorList>
            <person name="Eastman K.E."/>
            <person name="Pendleton A.L."/>
            <person name="Shaikh M.A."/>
            <person name="Suttiyut T."/>
            <person name="Ogas R."/>
            <person name="Tomko P."/>
            <person name="Gavelis G."/>
            <person name="Widhalm J.R."/>
            <person name="Wisecaver J.H."/>
        </authorList>
    </citation>
    <scope>NUCLEOTIDE SEQUENCE</scope>
    <source>
        <strain evidence="1">ECLA1</strain>
    </source>
</reference>
<sequence length="114" mass="12871">MHVQSEVSGVVNCPTPLYLLLPGFQHRARPRAVSTTSNYHQLASTRGVKLRRDLQLQLACLAEPADPFLRPRRLISLDSLRWASPPGMIYLRWSDGQLVNTAGLSQHRCGLQRR</sequence>
<dbReference type="AlphaFoldDB" id="A0AAE1CXU6"/>
<organism evidence="1 2">
    <name type="scientific">Elysia crispata</name>
    <name type="common">lettuce slug</name>
    <dbReference type="NCBI Taxonomy" id="231223"/>
    <lineage>
        <taxon>Eukaryota</taxon>
        <taxon>Metazoa</taxon>
        <taxon>Spiralia</taxon>
        <taxon>Lophotrochozoa</taxon>
        <taxon>Mollusca</taxon>
        <taxon>Gastropoda</taxon>
        <taxon>Heterobranchia</taxon>
        <taxon>Euthyneura</taxon>
        <taxon>Panpulmonata</taxon>
        <taxon>Sacoglossa</taxon>
        <taxon>Placobranchoidea</taxon>
        <taxon>Plakobranchidae</taxon>
        <taxon>Elysia</taxon>
    </lineage>
</organism>
<dbReference type="Proteomes" id="UP001283361">
    <property type="component" value="Unassembled WGS sequence"/>
</dbReference>
<gene>
    <name evidence="1" type="ORF">RRG08_025602</name>
</gene>
<proteinExistence type="predicted"/>
<protein>
    <submittedName>
        <fullName evidence="1">Uncharacterized protein</fullName>
    </submittedName>
</protein>
<accession>A0AAE1CXU6</accession>
<keyword evidence="2" id="KW-1185">Reference proteome</keyword>
<evidence type="ECO:0000313" key="1">
    <source>
        <dbReference type="EMBL" id="KAK3742656.1"/>
    </source>
</evidence>